<reference evidence="4 5" key="1">
    <citation type="submission" date="2018-11" db="EMBL/GenBank/DDBJ databases">
        <authorList>
            <consortium name="Pathogen Informatics"/>
        </authorList>
    </citation>
    <scope>NUCLEOTIDE SEQUENCE [LARGE SCALE GENOMIC DNA]</scope>
</reference>
<dbReference type="WBParaSite" id="HPBE_0001793001-mRNA-1">
    <property type="protein sequence ID" value="HPBE_0001793001-mRNA-1"/>
    <property type="gene ID" value="HPBE_0001793001"/>
</dbReference>
<dbReference type="OrthoDB" id="187738at2759"/>
<evidence type="ECO:0000313" key="5">
    <source>
        <dbReference type="Proteomes" id="UP000050761"/>
    </source>
</evidence>
<evidence type="ECO:0000313" key="4">
    <source>
        <dbReference type="EMBL" id="VDP10240.1"/>
    </source>
</evidence>
<reference evidence="6" key="2">
    <citation type="submission" date="2019-09" db="UniProtKB">
        <authorList>
            <consortium name="WormBaseParasite"/>
        </authorList>
    </citation>
    <scope>IDENTIFICATION</scope>
</reference>
<dbReference type="Gene3D" id="3.30.70.890">
    <property type="entry name" value="GHMP kinase, C-terminal domain"/>
    <property type="match status" value="1"/>
</dbReference>
<dbReference type="AlphaFoldDB" id="A0A3P8AZZ6"/>
<dbReference type="SUPFAM" id="SSF55060">
    <property type="entry name" value="GHMP Kinase, C-terminal domain"/>
    <property type="match status" value="1"/>
</dbReference>
<dbReference type="GO" id="GO:0005829">
    <property type="term" value="C:cytosol"/>
    <property type="evidence" value="ECO:0007669"/>
    <property type="project" value="TreeGrafter"/>
</dbReference>
<dbReference type="InterPro" id="IPR020568">
    <property type="entry name" value="Ribosomal_Su5_D2-typ_SF"/>
</dbReference>
<name>A0A3P8AZZ6_HELPZ</name>
<dbReference type="GO" id="GO:0005524">
    <property type="term" value="F:ATP binding"/>
    <property type="evidence" value="ECO:0007669"/>
    <property type="project" value="UniProtKB-KW"/>
</dbReference>
<protein>
    <submittedName>
        <fullName evidence="6">GalKase_gal_bdg domain-containing protein</fullName>
    </submittedName>
</protein>
<evidence type="ECO:0000259" key="3">
    <source>
        <dbReference type="Pfam" id="PF10509"/>
    </source>
</evidence>
<keyword evidence="5" id="KW-1185">Reference proteome</keyword>
<dbReference type="InterPro" id="IPR019539">
    <property type="entry name" value="GalKase_N"/>
</dbReference>
<dbReference type="GO" id="GO:0006012">
    <property type="term" value="P:galactose metabolic process"/>
    <property type="evidence" value="ECO:0007669"/>
    <property type="project" value="TreeGrafter"/>
</dbReference>
<dbReference type="PIRSF" id="PIRSF000530">
    <property type="entry name" value="Galactokinase"/>
    <property type="match status" value="1"/>
</dbReference>
<evidence type="ECO:0000256" key="1">
    <source>
        <dbReference type="ARBA" id="ARBA00022741"/>
    </source>
</evidence>
<dbReference type="PANTHER" id="PTHR10457">
    <property type="entry name" value="MEVALONATE KINASE/GALACTOKINASE"/>
    <property type="match status" value="1"/>
</dbReference>
<gene>
    <name evidence="4" type="ORF">HPBE_LOCUS17929</name>
</gene>
<dbReference type="Gene3D" id="3.30.230.10">
    <property type="match status" value="1"/>
</dbReference>
<dbReference type="InterPro" id="IPR006206">
    <property type="entry name" value="Mevalonate/galactokinase"/>
</dbReference>
<keyword evidence="1" id="KW-0547">Nucleotide-binding</keyword>
<evidence type="ECO:0000313" key="6">
    <source>
        <dbReference type="WBParaSite" id="HPBE_0001793001-mRNA-1"/>
    </source>
</evidence>
<dbReference type="PANTHER" id="PTHR10457:SF7">
    <property type="entry name" value="GALACTOKINASE-RELATED"/>
    <property type="match status" value="1"/>
</dbReference>
<dbReference type="SUPFAM" id="SSF54211">
    <property type="entry name" value="Ribosomal protein S5 domain 2-like"/>
    <property type="match status" value="1"/>
</dbReference>
<dbReference type="GO" id="GO:0004335">
    <property type="term" value="F:galactokinase activity"/>
    <property type="evidence" value="ECO:0007669"/>
    <property type="project" value="TreeGrafter"/>
</dbReference>
<dbReference type="InterPro" id="IPR014721">
    <property type="entry name" value="Ribsml_uS5_D2-typ_fold_subgr"/>
</dbReference>
<dbReference type="Pfam" id="PF10509">
    <property type="entry name" value="GalKase_gal_bdg"/>
    <property type="match status" value="1"/>
</dbReference>
<accession>A0A3P8AZZ6</accession>
<dbReference type="Proteomes" id="UP000050761">
    <property type="component" value="Unassembled WGS sequence"/>
</dbReference>
<evidence type="ECO:0000256" key="2">
    <source>
        <dbReference type="ARBA" id="ARBA00022840"/>
    </source>
</evidence>
<organism evidence="4">
    <name type="scientific">Heligmosomoides polygyrus</name>
    <name type="common">Parasitic roundworm</name>
    <dbReference type="NCBI Taxonomy" id="6339"/>
    <lineage>
        <taxon>Eukaryota</taxon>
        <taxon>Metazoa</taxon>
        <taxon>Ecdysozoa</taxon>
        <taxon>Nematoda</taxon>
        <taxon>Chromadorea</taxon>
        <taxon>Rhabditida</taxon>
        <taxon>Rhabditina</taxon>
        <taxon>Rhabditomorpha</taxon>
        <taxon>Strongyloidea</taxon>
        <taxon>Heligmosomidae</taxon>
        <taxon>Heligmosomoides</taxon>
    </lineage>
</organism>
<dbReference type="EMBL" id="UZAH01030353">
    <property type="protein sequence ID" value="VDP10240.1"/>
    <property type="molecule type" value="Genomic_DNA"/>
</dbReference>
<proteinExistence type="predicted"/>
<dbReference type="InterPro" id="IPR036554">
    <property type="entry name" value="GHMP_kinase_C_sf"/>
</dbReference>
<feature type="domain" description="Galactokinase N-terminal" evidence="3">
    <location>
        <begin position="6"/>
        <end position="51"/>
    </location>
</feature>
<keyword evidence="2" id="KW-0067">ATP-binding</keyword>
<sequence length="354" mass="39670">MNSEMFLDVYGHSPTVRVFCPGHLNLIGEQIAEHGFPTISMATDTGTEILAAVNDRAEICIKNTDEEYKPCTMHLPTDWNGTTCPEWFDYLLAGWKGVVERLKTDAIGFDILMEEELATLCANAEQYVGQRGDRTIHLTQVLGCENMAVRFDYYPLRPRLVAMPPIAVFDVLNCGEKHNTPPFLREQRFAEGLIAGKEALAKRSEEMITLCATLPETATREELLGILEPQDLDECLAEGVDYATPFKLRSVARHVFSEALRVEKFERACETRDLFEMGKVFNESHDSCRRDFECSSKAADRLVAECRMARAYGARVSGYSGTVVALIDDIRPVYLGDNLIYHAFSSPGASIEFL</sequence>